<keyword evidence="2" id="KW-0418">Kinase</keyword>
<name>A0A5A7Q2M0_STRAF</name>
<dbReference type="EMBL" id="BKCP01005572">
    <property type="protein sequence ID" value="GER39116.1"/>
    <property type="molecule type" value="Genomic_DNA"/>
</dbReference>
<dbReference type="GO" id="GO:0016301">
    <property type="term" value="F:kinase activity"/>
    <property type="evidence" value="ECO:0007669"/>
    <property type="project" value="UniProtKB-KW"/>
</dbReference>
<keyword evidence="3" id="KW-1185">Reference proteome</keyword>
<keyword evidence="1" id="KW-1133">Transmembrane helix</keyword>
<keyword evidence="1" id="KW-0472">Membrane</keyword>
<proteinExistence type="predicted"/>
<feature type="transmembrane region" description="Helical" evidence="1">
    <location>
        <begin position="74"/>
        <end position="107"/>
    </location>
</feature>
<evidence type="ECO:0000313" key="3">
    <source>
        <dbReference type="Proteomes" id="UP000325081"/>
    </source>
</evidence>
<evidence type="ECO:0000256" key="1">
    <source>
        <dbReference type="SAM" id="Phobius"/>
    </source>
</evidence>
<reference evidence="3" key="1">
    <citation type="journal article" date="2019" name="Curr. Biol.">
        <title>Genome Sequence of Striga asiatica Provides Insight into the Evolution of Plant Parasitism.</title>
        <authorList>
            <person name="Yoshida S."/>
            <person name="Kim S."/>
            <person name="Wafula E.K."/>
            <person name="Tanskanen J."/>
            <person name="Kim Y.M."/>
            <person name="Honaas L."/>
            <person name="Yang Z."/>
            <person name="Spallek T."/>
            <person name="Conn C.E."/>
            <person name="Ichihashi Y."/>
            <person name="Cheong K."/>
            <person name="Cui S."/>
            <person name="Der J.P."/>
            <person name="Gundlach H."/>
            <person name="Jiao Y."/>
            <person name="Hori C."/>
            <person name="Ishida J.K."/>
            <person name="Kasahara H."/>
            <person name="Kiba T."/>
            <person name="Kim M.S."/>
            <person name="Koo N."/>
            <person name="Laohavisit A."/>
            <person name="Lee Y.H."/>
            <person name="Lumba S."/>
            <person name="McCourt P."/>
            <person name="Mortimer J.C."/>
            <person name="Mutuku J.M."/>
            <person name="Nomura T."/>
            <person name="Sasaki-Sekimoto Y."/>
            <person name="Seto Y."/>
            <person name="Wang Y."/>
            <person name="Wakatake T."/>
            <person name="Sakakibara H."/>
            <person name="Demura T."/>
            <person name="Yamaguchi S."/>
            <person name="Yoneyama K."/>
            <person name="Manabe R.I."/>
            <person name="Nelson D.C."/>
            <person name="Schulman A.H."/>
            <person name="Timko M.P."/>
            <person name="dePamphilis C.W."/>
            <person name="Choi D."/>
            <person name="Shirasu K."/>
        </authorList>
    </citation>
    <scope>NUCLEOTIDE SEQUENCE [LARGE SCALE GENOMIC DNA]</scope>
    <source>
        <strain evidence="3">cv. UVA1</strain>
    </source>
</reference>
<evidence type="ECO:0000313" key="2">
    <source>
        <dbReference type="EMBL" id="GER39116.1"/>
    </source>
</evidence>
<keyword evidence="2" id="KW-0808">Transferase</keyword>
<keyword evidence="1" id="KW-0812">Transmembrane</keyword>
<dbReference type="Proteomes" id="UP000325081">
    <property type="component" value="Unassembled WGS sequence"/>
</dbReference>
<dbReference type="AlphaFoldDB" id="A0A5A7Q2M0"/>
<comment type="caution">
    <text evidence="2">The sequence shown here is derived from an EMBL/GenBank/DDBJ whole genome shotgun (WGS) entry which is preliminary data.</text>
</comment>
<sequence>MTTPLTAPIPRHRPPFKEVLRVWEDANLIPFVQRTLRGLRVSISLEYQPILPNTGFHLTLERVQYELLDQFDRFLWLILNFPMVIAIPALPQIVHIIEIATAASLLLTTL</sequence>
<protein>
    <submittedName>
        <fullName evidence="2">Protein kinase superfamily protein</fullName>
    </submittedName>
</protein>
<accession>A0A5A7Q2M0</accession>
<gene>
    <name evidence="2" type="ORF">STAS_15720</name>
</gene>
<organism evidence="2 3">
    <name type="scientific">Striga asiatica</name>
    <name type="common">Asiatic witchweed</name>
    <name type="synonym">Buchnera asiatica</name>
    <dbReference type="NCBI Taxonomy" id="4170"/>
    <lineage>
        <taxon>Eukaryota</taxon>
        <taxon>Viridiplantae</taxon>
        <taxon>Streptophyta</taxon>
        <taxon>Embryophyta</taxon>
        <taxon>Tracheophyta</taxon>
        <taxon>Spermatophyta</taxon>
        <taxon>Magnoliopsida</taxon>
        <taxon>eudicotyledons</taxon>
        <taxon>Gunneridae</taxon>
        <taxon>Pentapetalae</taxon>
        <taxon>asterids</taxon>
        <taxon>lamiids</taxon>
        <taxon>Lamiales</taxon>
        <taxon>Orobanchaceae</taxon>
        <taxon>Buchnereae</taxon>
        <taxon>Striga</taxon>
    </lineage>
</organism>